<proteinExistence type="predicted"/>
<accession>A0A2U0SJW4</accession>
<protein>
    <submittedName>
        <fullName evidence="2">Uncharacterized protein</fullName>
    </submittedName>
</protein>
<feature type="region of interest" description="Disordered" evidence="1">
    <location>
        <begin position="63"/>
        <end position="88"/>
    </location>
</feature>
<evidence type="ECO:0000313" key="2">
    <source>
        <dbReference type="EMBL" id="PVX31627.1"/>
    </source>
</evidence>
<dbReference type="EMBL" id="QENQ01000001">
    <property type="protein sequence ID" value="PVX31627.1"/>
    <property type="molecule type" value="Genomic_DNA"/>
</dbReference>
<dbReference type="Proteomes" id="UP000245890">
    <property type="component" value="Unassembled WGS sequence"/>
</dbReference>
<organism evidence="2 3">
    <name type="scientific">Sphingomonas pokkalii</name>
    <dbReference type="NCBI Taxonomy" id="2175090"/>
    <lineage>
        <taxon>Bacteria</taxon>
        <taxon>Pseudomonadati</taxon>
        <taxon>Pseudomonadota</taxon>
        <taxon>Alphaproteobacteria</taxon>
        <taxon>Sphingomonadales</taxon>
        <taxon>Sphingomonadaceae</taxon>
        <taxon>Sphingomonas</taxon>
    </lineage>
</organism>
<evidence type="ECO:0000256" key="1">
    <source>
        <dbReference type="SAM" id="MobiDB-lite"/>
    </source>
</evidence>
<gene>
    <name evidence="2" type="ORF">DD559_17825</name>
</gene>
<sequence length="88" mass="10448">MPWRLNRQACHPRRCFNCRRVGKPPIMRCRWRPCRRSAASRCGACTGWSPPWRRPWPPVPPLPLLRPSPALPPHRRRRPRSPSRRGRS</sequence>
<dbReference type="AlphaFoldDB" id="A0A2U0SJW4"/>
<feature type="compositionally biased region" description="Basic residues" evidence="1">
    <location>
        <begin position="73"/>
        <end position="88"/>
    </location>
</feature>
<feature type="compositionally biased region" description="Pro residues" evidence="1">
    <location>
        <begin position="63"/>
        <end position="72"/>
    </location>
</feature>
<name>A0A2U0SJW4_9SPHN</name>
<reference evidence="2 3" key="1">
    <citation type="submission" date="2018-05" db="EMBL/GenBank/DDBJ databases">
        <title>Description of Sphingomonas pokkalii sp nov, isolated from the rhizosphere of saline tolerant pokkali rice and its draft genome analysis.</title>
        <authorList>
            <person name="Menon R."/>
            <person name="Kumari S."/>
            <person name="Rameshkumar N."/>
        </authorList>
    </citation>
    <scope>NUCLEOTIDE SEQUENCE [LARGE SCALE GENOMIC DNA]</scope>
    <source>
        <strain evidence="2 3">L3B27</strain>
    </source>
</reference>
<comment type="caution">
    <text evidence="2">The sequence shown here is derived from an EMBL/GenBank/DDBJ whole genome shotgun (WGS) entry which is preliminary data.</text>
</comment>
<evidence type="ECO:0000313" key="3">
    <source>
        <dbReference type="Proteomes" id="UP000245890"/>
    </source>
</evidence>
<keyword evidence="3" id="KW-1185">Reference proteome</keyword>